<evidence type="ECO:0000256" key="5">
    <source>
        <dbReference type="ARBA" id="ARBA00023136"/>
    </source>
</evidence>
<dbReference type="Gene3D" id="3.40.720.10">
    <property type="entry name" value="Alkaline Phosphatase, subunit A"/>
    <property type="match status" value="1"/>
</dbReference>
<evidence type="ECO:0000259" key="7">
    <source>
        <dbReference type="Pfam" id="PF00884"/>
    </source>
</evidence>
<dbReference type="InterPro" id="IPR017850">
    <property type="entry name" value="Alkaline_phosphatase_core_sf"/>
</dbReference>
<evidence type="ECO:0000313" key="9">
    <source>
        <dbReference type="Proteomes" id="UP000091979"/>
    </source>
</evidence>
<evidence type="ECO:0000256" key="2">
    <source>
        <dbReference type="ARBA" id="ARBA00022475"/>
    </source>
</evidence>
<name>A0A1B7XC25_9BACT</name>
<feature type="domain" description="Sulfatase N-terminal" evidence="7">
    <location>
        <begin position="226"/>
        <end position="457"/>
    </location>
</feature>
<organism evidence="8 9">
    <name type="scientific">Halodesulfovibrio spirochaetisodalis</name>
    <dbReference type="NCBI Taxonomy" id="1560234"/>
    <lineage>
        <taxon>Bacteria</taxon>
        <taxon>Pseudomonadati</taxon>
        <taxon>Thermodesulfobacteriota</taxon>
        <taxon>Desulfovibrionia</taxon>
        <taxon>Desulfovibrionales</taxon>
        <taxon>Desulfovibrionaceae</taxon>
        <taxon>Halodesulfovibrio</taxon>
    </lineage>
</organism>
<dbReference type="OrthoDB" id="5363296at2"/>
<dbReference type="InterPro" id="IPR050448">
    <property type="entry name" value="OpgB/LTA_synthase_biosynth"/>
</dbReference>
<keyword evidence="4 6" id="KW-1133">Transmembrane helix</keyword>
<keyword evidence="2" id="KW-1003">Cell membrane</keyword>
<feature type="transmembrane region" description="Helical" evidence="6">
    <location>
        <begin position="67"/>
        <end position="89"/>
    </location>
</feature>
<dbReference type="PANTHER" id="PTHR47371">
    <property type="entry name" value="LIPOTEICHOIC ACID SYNTHASE"/>
    <property type="match status" value="1"/>
</dbReference>
<proteinExistence type="predicted"/>
<protein>
    <recommendedName>
        <fullName evidence="7">Sulfatase N-terminal domain-containing protein</fullName>
    </recommendedName>
</protein>
<dbReference type="InterPro" id="IPR000917">
    <property type="entry name" value="Sulfatase_N"/>
</dbReference>
<dbReference type="Pfam" id="PF00884">
    <property type="entry name" value="Sulfatase"/>
    <property type="match status" value="1"/>
</dbReference>
<accession>A0A1B7XC25</accession>
<feature type="transmembrane region" description="Helical" evidence="6">
    <location>
        <begin position="122"/>
        <end position="140"/>
    </location>
</feature>
<dbReference type="CDD" id="cd16015">
    <property type="entry name" value="LTA_synthase"/>
    <property type="match status" value="1"/>
</dbReference>
<dbReference type="EMBL" id="JXMS01000015">
    <property type="protein sequence ID" value="OBQ51459.1"/>
    <property type="molecule type" value="Genomic_DNA"/>
</dbReference>
<dbReference type="PATRIC" id="fig|1560234.3.peg.745"/>
<gene>
    <name evidence="8" type="ORF">SP90_09565</name>
</gene>
<evidence type="ECO:0000256" key="1">
    <source>
        <dbReference type="ARBA" id="ARBA00004651"/>
    </source>
</evidence>
<evidence type="ECO:0000256" key="4">
    <source>
        <dbReference type="ARBA" id="ARBA00022989"/>
    </source>
</evidence>
<keyword evidence="3 6" id="KW-0812">Transmembrane</keyword>
<keyword evidence="5 6" id="KW-0472">Membrane</keyword>
<feature type="transmembrane region" description="Helical" evidence="6">
    <location>
        <begin position="147"/>
        <end position="166"/>
    </location>
</feature>
<evidence type="ECO:0000313" key="8">
    <source>
        <dbReference type="EMBL" id="OBQ51459.1"/>
    </source>
</evidence>
<sequence>MNYRAIGSKICAFAAAIPEHLCELFFLFILSIAIRHENIWGSLVTYGTAILCYFLFSLFLNRKQSFVLTFLVAVGISLSSCIKTELLGIPLQLYDFQMVLQLLNVDGLSDISQFWEIHEAQLTFLYSSITLVVYSLLFWKKQPVQKFYAWMLILPFLGVGTIIFAMKNVEPDIYNQMDNLKRHGAFGILYSQLYKAASMTPEGYSASIQKSFPVNSSSKERPDTLPNIVLVLLESTIDPSRLTDIKVEPYPTPFLEELKKKSLYGRLSVPGGTANAEYEVLTSLPLKSLPTTRVPFMEINRHTYSLPSFLSEMGYQSFAYHMGTQKFYNRNVVFKEMGIEKYYTRENYPDKTICVKRFYHDSTMFSSIFSKLKKSMNPIFAHALTLIPHHPYDEKHAKFAFNVNSKNSDAENKRLANYFSRLRYTQNDLAAFIKQVNTLPRRTLVLMYSDHLPPLSSMRKEKGSLFYLLYDSKGQLPTGKNSDLATYELATMLLKKSFFPLRGIDSIVSDEHNADKLELIHFDMLYGEQYLSKLFTN</sequence>
<dbReference type="GO" id="GO:0005886">
    <property type="term" value="C:plasma membrane"/>
    <property type="evidence" value="ECO:0007669"/>
    <property type="project" value="UniProtKB-SubCell"/>
</dbReference>
<dbReference type="Proteomes" id="UP000091979">
    <property type="component" value="Unassembled WGS sequence"/>
</dbReference>
<reference evidence="8 9" key="1">
    <citation type="submission" date="2015-01" db="EMBL/GenBank/DDBJ databases">
        <title>Desulfovibrio sp. JC271 draft genome sequence.</title>
        <authorList>
            <person name="Shivani Y."/>
            <person name="Subhash Y."/>
            <person name="Sasikala C."/>
            <person name="Ramana C.V."/>
        </authorList>
    </citation>
    <scope>NUCLEOTIDE SEQUENCE [LARGE SCALE GENOMIC DNA]</scope>
    <source>
        <strain evidence="8 9">JC271</strain>
    </source>
</reference>
<evidence type="ECO:0000256" key="6">
    <source>
        <dbReference type="SAM" id="Phobius"/>
    </source>
</evidence>
<comment type="caution">
    <text evidence="8">The sequence shown here is derived from an EMBL/GenBank/DDBJ whole genome shotgun (WGS) entry which is preliminary data.</text>
</comment>
<dbReference type="PANTHER" id="PTHR47371:SF3">
    <property type="entry name" value="PHOSPHOGLYCEROL TRANSFERASE I"/>
    <property type="match status" value="1"/>
</dbReference>
<keyword evidence="9" id="KW-1185">Reference proteome</keyword>
<feature type="transmembrane region" description="Helical" evidence="6">
    <location>
        <begin position="12"/>
        <end position="33"/>
    </location>
</feature>
<comment type="subcellular location">
    <subcellularLocation>
        <location evidence="1">Cell membrane</location>
        <topology evidence="1">Multi-pass membrane protein</topology>
    </subcellularLocation>
</comment>
<feature type="transmembrane region" description="Helical" evidence="6">
    <location>
        <begin position="39"/>
        <end position="60"/>
    </location>
</feature>
<evidence type="ECO:0000256" key="3">
    <source>
        <dbReference type="ARBA" id="ARBA00022692"/>
    </source>
</evidence>
<dbReference type="SUPFAM" id="SSF53649">
    <property type="entry name" value="Alkaline phosphatase-like"/>
    <property type="match status" value="1"/>
</dbReference>
<dbReference type="AlphaFoldDB" id="A0A1B7XC25"/>